<evidence type="ECO:0000313" key="3">
    <source>
        <dbReference type="EMBL" id="HIX46540.1"/>
    </source>
</evidence>
<dbReference type="Gene3D" id="3.40.640.10">
    <property type="entry name" value="Type I PLP-dependent aspartate aminotransferase-like (Major domain)"/>
    <property type="match status" value="1"/>
</dbReference>
<organism evidence="3 4">
    <name type="scientific">Candidatus Borkfalkia faecigallinarum</name>
    <dbReference type="NCBI Taxonomy" id="2838509"/>
    <lineage>
        <taxon>Bacteria</taxon>
        <taxon>Bacillati</taxon>
        <taxon>Bacillota</taxon>
        <taxon>Clostridia</taxon>
        <taxon>Christensenellales</taxon>
        <taxon>Christensenellaceae</taxon>
        <taxon>Candidatus Borkfalkia</taxon>
    </lineage>
</organism>
<accession>A0A9D2AQT8</accession>
<evidence type="ECO:0000259" key="2">
    <source>
        <dbReference type="Pfam" id="PF00155"/>
    </source>
</evidence>
<dbReference type="EC" id="2.6.1.-" evidence="1"/>
<keyword evidence="1 3" id="KW-0808">Transferase</keyword>
<dbReference type="NCBIfam" id="NF005305">
    <property type="entry name" value="PRK06836.1"/>
    <property type="match status" value="1"/>
</dbReference>
<comment type="similarity">
    <text evidence="1">Belongs to the class-I pyridoxal-phosphate-dependent aminotransferase family.</text>
</comment>
<comment type="cofactor">
    <cofactor evidence="1">
        <name>pyridoxal 5'-phosphate</name>
        <dbReference type="ChEBI" id="CHEBI:597326"/>
    </cofactor>
</comment>
<dbReference type="Gene3D" id="3.90.1150.10">
    <property type="entry name" value="Aspartate Aminotransferase, domain 1"/>
    <property type="match status" value="1"/>
</dbReference>
<dbReference type="GO" id="GO:0030170">
    <property type="term" value="F:pyridoxal phosphate binding"/>
    <property type="evidence" value="ECO:0007669"/>
    <property type="project" value="InterPro"/>
</dbReference>
<dbReference type="Proteomes" id="UP000824249">
    <property type="component" value="Unassembled WGS sequence"/>
</dbReference>
<sequence length="398" mass="43676">MNQRMLGLGSRRSVIREIFEFGKKRAAQVGAENVYDFSLGNPSVVPPQIVTDTLHRLLREEEPTALHGYTSAQGDASVRAAIADYIRKTHGVDADANFIYMTCGAAASLTITLSAVCVPGDEVITFAPYFTEYKVFTETAGASLVALDSDPDTFQIDLEKLASAINEKTAAVLVNSPNNPSGVVYSEETIVRLAHILTEKSAQLGKTIYLITDEPYRELVYGGVKVPYLTRYYPHTVVCYSYSKSLSLPGERIGYIFVNPSAERAKELYLAVCGAGRALGYVCAPSLFQKMIACCQGVTSDVSVYERNRDLLASSLQNYGFSCVRPDGAFYLFVKSPEPDAYAFCERAKKYDLLLVPGDDFGCKGYVRIAYCVSHSMIERSLPSFQKLALEYGLPARG</sequence>
<dbReference type="InterPro" id="IPR015421">
    <property type="entry name" value="PyrdxlP-dep_Trfase_major"/>
</dbReference>
<reference evidence="3" key="1">
    <citation type="journal article" date="2021" name="PeerJ">
        <title>Extensive microbial diversity within the chicken gut microbiome revealed by metagenomics and culture.</title>
        <authorList>
            <person name="Gilroy R."/>
            <person name="Ravi A."/>
            <person name="Getino M."/>
            <person name="Pursley I."/>
            <person name="Horton D.L."/>
            <person name="Alikhan N.F."/>
            <person name="Baker D."/>
            <person name="Gharbi K."/>
            <person name="Hall N."/>
            <person name="Watson M."/>
            <person name="Adriaenssens E.M."/>
            <person name="Foster-Nyarko E."/>
            <person name="Jarju S."/>
            <person name="Secka A."/>
            <person name="Antonio M."/>
            <person name="Oren A."/>
            <person name="Chaudhuri R.R."/>
            <person name="La Ragione R."/>
            <person name="Hildebrand F."/>
            <person name="Pallen M.J."/>
        </authorList>
    </citation>
    <scope>NUCLEOTIDE SEQUENCE</scope>
    <source>
        <strain evidence="3">26628</strain>
    </source>
</reference>
<dbReference type="InterPro" id="IPR004839">
    <property type="entry name" value="Aminotransferase_I/II_large"/>
</dbReference>
<reference evidence="3" key="2">
    <citation type="submission" date="2021-04" db="EMBL/GenBank/DDBJ databases">
        <authorList>
            <person name="Gilroy R."/>
        </authorList>
    </citation>
    <scope>NUCLEOTIDE SEQUENCE</scope>
    <source>
        <strain evidence="3">26628</strain>
    </source>
</reference>
<feature type="domain" description="Aminotransferase class I/classII large" evidence="2">
    <location>
        <begin position="36"/>
        <end position="380"/>
    </location>
</feature>
<comment type="caution">
    <text evidence="3">The sequence shown here is derived from an EMBL/GenBank/DDBJ whole genome shotgun (WGS) entry which is preliminary data.</text>
</comment>
<evidence type="ECO:0000313" key="4">
    <source>
        <dbReference type="Proteomes" id="UP000824249"/>
    </source>
</evidence>
<dbReference type="Pfam" id="PF00155">
    <property type="entry name" value="Aminotran_1_2"/>
    <property type="match status" value="1"/>
</dbReference>
<dbReference type="PANTHER" id="PTHR42691">
    <property type="entry name" value="ASPARTATE AMINOTRANSFERASE YHDR-RELATED"/>
    <property type="match status" value="1"/>
</dbReference>
<dbReference type="SUPFAM" id="SSF53383">
    <property type="entry name" value="PLP-dependent transferases"/>
    <property type="match status" value="1"/>
</dbReference>
<dbReference type="InterPro" id="IPR015424">
    <property type="entry name" value="PyrdxlP-dep_Trfase"/>
</dbReference>
<keyword evidence="1 3" id="KW-0032">Aminotransferase</keyword>
<dbReference type="PROSITE" id="PS00105">
    <property type="entry name" value="AA_TRANSFER_CLASS_1"/>
    <property type="match status" value="1"/>
</dbReference>
<evidence type="ECO:0000256" key="1">
    <source>
        <dbReference type="RuleBase" id="RU000481"/>
    </source>
</evidence>
<dbReference type="AlphaFoldDB" id="A0A9D2AQT8"/>
<protein>
    <recommendedName>
        <fullName evidence="1">Aminotransferase</fullName>
        <ecNumber evidence="1">2.6.1.-</ecNumber>
    </recommendedName>
</protein>
<dbReference type="InterPro" id="IPR015422">
    <property type="entry name" value="PyrdxlP-dep_Trfase_small"/>
</dbReference>
<name>A0A9D2AQT8_9FIRM</name>
<dbReference type="GO" id="GO:0008483">
    <property type="term" value="F:transaminase activity"/>
    <property type="evidence" value="ECO:0007669"/>
    <property type="project" value="UniProtKB-KW"/>
</dbReference>
<dbReference type="InterPro" id="IPR004838">
    <property type="entry name" value="NHTrfase_class1_PyrdxlP-BS"/>
</dbReference>
<proteinExistence type="inferred from homology"/>
<dbReference type="EMBL" id="DXFD01000041">
    <property type="protein sequence ID" value="HIX46540.1"/>
    <property type="molecule type" value="Genomic_DNA"/>
</dbReference>
<dbReference type="CDD" id="cd00609">
    <property type="entry name" value="AAT_like"/>
    <property type="match status" value="1"/>
</dbReference>
<gene>
    <name evidence="3" type="ORF">H9737_02485</name>
</gene>
<dbReference type="PANTHER" id="PTHR42691:SF1">
    <property type="entry name" value="ASPARTATE AMINOTRANSFERASE YHDR-RELATED"/>
    <property type="match status" value="1"/>
</dbReference>